<dbReference type="WBParaSite" id="SCUD_0002122701-mRNA-1">
    <property type="protein sequence ID" value="SCUD_0002122701-mRNA-1"/>
    <property type="gene ID" value="SCUD_0002122701"/>
</dbReference>
<feature type="compositionally biased region" description="Basic and acidic residues" evidence="1">
    <location>
        <begin position="102"/>
        <end position="111"/>
    </location>
</feature>
<proteinExistence type="predicted"/>
<dbReference type="Proteomes" id="UP000279833">
    <property type="component" value="Unassembled WGS sequence"/>
</dbReference>
<accession>A0A183L1M4</accession>
<evidence type="ECO:0000313" key="3">
    <source>
        <dbReference type="Proteomes" id="UP000279833"/>
    </source>
</evidence>
<protein>
    <submittedName>
        <fullName evidence="4">Peptidase_M13_N domain-containing protein</fullName>
    </submittedName>
</protein>
<evidence type="ECO:0000313" key="4">
    <source>
        <dbReference type="WBParaSite" id="SCUD_0002122701-mRNA-1"/>
    </source>
</evidence>
<reference evidence="4" key="1">
    <citation type="submission" date="2016-06" db="UniProtKB">
        <authorList>
            <consortium name="WormBaseParasite"/>
        </authorList>
    </citation>
    <scope>IDENTIFICATION</scope>
</reference>
<dbReference type="EMBL" id="UZAK01046066">
    <property type="protein sequence ID" value="VDP74750.1"/>
    <property type="molecule type" value="Genomic_DNA"/>
</dbReference>
<evidence type="ECO:0000256" key="1">
    <source>
        <dbReference type="SAM" id="MobiDB-lite"/>
    </source>
</evidence>
<evidence type="ECO:0000313" key="2">
    <source>
        <dbReference type="EMBL" id="VDP74750.1"/>
    </source>
</evidence>
<keyword evidence="3" id="KW-1185">Reference proteome</keyword>
<gene>
    <name evidence="2" type="ORF">SCUD_LOCUS21223</name>
</gene>
<reference evidence="2 3" key="2">
    <citation type="submission" date="2018-11" db="EMBL/GenBank/DDBJ databases">
        <authorList>
            <consortium name="Pathogen Informatics"/>
        </authorList>
    </citation>
    <scope>NUCLEOTIDE SEQUENCE [LARGE SCALE GENOMIC DNA]</scope>
    <source>
        <strain evidence="2">Dakar</strain>
        <strain evidence="3">Dakar, Senegal</strain>
    </source>
</reference>
<feature type="region of interest" description="Disordered" evidence="1">
    <location>
        <begin position="98"/>
        <end position="126"/>
    </location>
</feature>
<name>A0A183L1M4_9TREM</name>
<organism evidence="4">
    <name type="scientific">Schistosoma curassoni</name>
    <dbReference type="NCBI Taxonomy" id="6186"/>
    <lineage>
        <taxon>Eukaryota</taxon>
        <taxon>Metazoa</taxon>
        <taxon>Spiralia</taxon>
        <taxon>Lophotrochozoa</taxon>
        <taxon>Platyhelminthes</taxon>
        <taxon>Trematoda</taxon>
        <taxon>Digenea</taxon>
        <taxon>Strigeidida</taxon>
        <taxon>Schistosomatoidea</taxon>
        <taxon>Schistosomatidae</taxon>
        <taxon>Schistosoma</taxon>
    </lineage>
</organism>
<dbReference type="AlphaFoldDB" id="A0A183L1M4"/>
<sequence length="126" mass="14413">MLIAKNRFQEQLRLHLGSSENEADPYIAWEDIRTAVETTATSISDLNQRVAKNHWISTKSIALMDSRKLIPSGSEHNEERKQVRCGLTKSLRNSCEVVGNKSKRDGKDSGCRQHKTNFQTSKRNWN</sequence>
<feature type="compositionally biased region" description="Polar residues" evidence="1">
    <location>
        <begin position="116"/>
        <end position="126"/>
    </location>
</feature>